<dbReference type="GO" id="GO:0015667">
    <property type="term" value="F:site-specific DNA-methyltransferase (cytosine-N4-specific) activity"/>
    <property type="evidence" value="ECO:0007669"/>
    <property type="project" value="UniProtKB-EC"/>
</dbReference>
<gene>
    <name evidence="10" type="ORF">SAMN05661096_00657</name>
</gene>
<proteinExistence type="inferred from homology"/>
<evidence type="ECO:0000256" key="8">
    <source>
        <dbReference type="ARBA" id="ARBA00049120"/>
    </source>
</evidence>
<evidence type="ECO:0000313" key="11">
    <source>
        <dbReference type="Proteomes" id="UP000193804"/>
    </source>
</evidence>
<dbReference type="GO" id="GO:0032259">
    <property type="term" value="P:methylation"/>
    <property type="evidence" value="ECO:0007669"/>
    <property type="project" value="UniProtKB-KW"/>
</dbReference>
<dbReference type="GO" id="GO:0008170">
    <property type="term" value="F:N-methyltransferase activity"/>
    <property type="evidence" value="ECO:0007669"/>
    <property type="project" value="InterPro"/>
</dbReference>
<dbReference type="RefSeq" id="WP_085515643.1">
    <property type="nucleotide sequence ID" value="NZ_FXAW01000001.1"/>
</dbReference>
<dbReference type="EMBL" id="FXAW01000001">
    <property type="protein sequence ID" value="SMG14205.1"/>
    <property type="molecule type" value="Genomic_DNA"/>
</dbReference>
<keyword evidence="11" id="KW-1185">Reference proteome</keyword>
<dbReference type="OrthoDB" id="817797at2"/>
<dbReference type="Proteomes" id="UP000193804">
    <property type="component" value="Unassembled WGS sequence"/>
</dbReference>
<sequence>MGKELVLDGPYANEDFYNFSSTSLLPRHRWYYFKEGFSVGIVKEAIRAQSKNKLKIIDPFNGSGTTALTSALMGHDATGVEVNPFLQFATQIKTTCFQPKRSSFLNTLKQVSHESRGGSYSDLEGFSTFTPSKKLNKWLFNTSVIRRYSGIIKSIEKLPEHQKIKDILRFSAIVATIENSNAKKDGKGLKYKKNWNEKSYNGESLFFSFEAISRMMLDDLISTPLQADEPSIHLSDSRQFLLNKDFSEEEYDLVVTSPPYMNSFDYTDVYRAELFLGGFVKNNVELNLLRHKTVRSHVQVDWNKEISYESELLRPYFEKLEESKEILWSSRIPLMMKAYLDDLNTVLKGLYNRLKKGGEVWLVVSTSAYAGVHIPVDILIGNIGHDLGYSLKGIHCLRYLRTSSQQYNQLGTKKAPLRESLIILKK</sequence>
<dbReference type="PROSITE" id="PS00093">
    <property type="entry name" value="N4_MTASE"/>
    <property type="match status" value="1"/>
</dbReference>
<comment type="catalytic activity">
    <reaction evidence="8">
        <text>a 2'-deoxycytidine in DNA + S-adenosyl-L-methionine = an N(4)-methyl-2'-deoxycytidine in DNA + S-adenosyl-L-homocysteine + H(+)</text>
        <dbReference type="Rhea" id="RHEA:16857"/>
        <dbReference type="Rhea" id="RHEA-COMP:11369"/>
        <dbReference type="Rhea" id="RHEA-COMP:13674"/>
        <dbReference type="ChEBI" id="CHEBI:15378"/>
        <dbReference type="ChEBI" id="CHEBI:57856"/>
        <dbReference type="ChEBI" id="CHEBI:59789"/>
        <dbReference type="ChEBI" id="CHEBI:85452"/>
        <dbReference type="ChEBI" id="CHEBI:137933"/>
        <dbReference type="EC" id="2.1.1.113"/>
    </reaction>
</comment>
<keyword evidence="7" id="KW-0238">DNA-binding</keyword>
<keyword evidence="3 10" id="KW-0489">Methyltransferase</keyword>
<dbReference type="GO" id="GO:0003677">
    <property type="term" value="F:DNA binding"/>
    <property type="evidence" value="ECO:0007669"/>
    <property type="project" value="UniProtKB-KW"/>
</dbReference>
<dbReference type="InterPro" id="IPR029063">
    <property type="entry name" value="SAM-dependent_MTases_sf"/>
</dbReference>
<dbReference type="InterPro" id="IPR002941">
    <property type="entry name" value="DNA_methylase_N4/N6"/>
</dbReference>
<evidence type="ECO:0000256" key="3">
    <source>
        <dbReference type="ARBA" id="ARBA00022603"/>
    </source>
</evidence>
<keyword evidence="4 10" id="KW-0808">Transferase</keyword>
<name>A0A1X7IH94_9BACT</name>
<accession>A0A1X7IH94</accession>
<protein>
    <recommendedName>
        <fullName evidence="2">site-specific DNA-methyltransferase (cytosine-N(4)-specific)</fullName>
        <ecNumber evidence="2">2.1.1.113</ecNumber>
    </recommendedName>
</protein>
<evidence type="ECO:0000256" key="1">
    <source>
        <dbReference type="ARBA" id="ARBA00010203"/>
    </source>
</evidence>
<keyword evidence="6" id="KW-0680">Restriction system</keyword>
<evidence type="ECO:0000313" key="10">
    <source>
        <dbReference type="EMBL" id="SMG14205.1"/>
    </source>
</evidence>
<dbReference type="Pfam" id="PF01555">
    <property type="entry name" value="N6_N4_Mtase"/>
    <property type="match status" value="1"/>
</dbReference>
<dbReference type="STRING" id="1028.SAMN05661096_00657"/>
<evidence type="ECO:0000256" key="5">
    <source>
        <dbReference type="ARBA" id="ARBA00022691"/>
    </source>
</evidence>
<dbReference type="EC" id="2.1.1.113" evidence="2"/>
<dbReference type="Gene3D" id="3.40.50.150">
    <property type="entry name" value="Vaccinia Virus protein VP39"/>
    <property type="match status" value="2"/>
</dbReference>
<evidence type="ECO:0000256" key="7">
    <source>
        <dbReference type="ARBA" id="ARBA00023125"/>
    </source>
</evidence>
<organism evidence="10 11">
    <name type="scientific">Marivirga sericea</name>
    <dbReference type="NCBI Taxonomy" id="1028"/>
    <lineage>
        <taxon>Bacteria</taxon>
        <taxon>Pseudomonadati</taxon>
        <taxon>Bacteroidota</taxon>
        <taxon>Cytophagia</taxon>
        <taxon>Cytophagales</taxon>
        <taxon>Marivirgaceae</taxon>
        <taxon>Marivirga</taxon>
    </lineage>
</organism>
<evidence type="ECO:0000256" key="2">
    <source>
        <dbReference type="ARBA" id="ARBA00012185"/>
    </source>
</evidence>
<reference evidence="11" key="1">
    <citation type="submission" date="2017-04" db="EMBL/GenBank/DDBJ databases">
        <authorList>
            <person name="Varghese N."/>
            <person name="Submissions S."/>
        </authorList>
    </citation>
    <scope>NUCLEOTIDE SEQUENCE [LARGE SCALE GENOMIC DNA]</scope>
    <source>
        <strain evidence="11">DSM 4125</strain>
    </source>
</reference>
<dbReference type="AlphaFoldDB" id="A0A1X7IH94"/>
<keyword evidence="5" id="KW-0949">S-adenosyl-L-methionine</keyword>
<evidence type="ECO:0000256" key="4">
    <source>
        <dbReference type="ARBA" id="ARBA00022679"/>
    </source>
</evidence>
<comment type="similarity">
    <text evidence="1">Belongs to the N(4)/N(6)-methyltransferase family. N(4) subfamily.</text>
</comment>
<dbReference type="InterPro" id="IPR017985">
    <property type="entry name" value="MeTrfase_CN4_CS"/>
</dbReference>
<evidence type="ECO:0000256" key="6">
    <source>
        <dbReference type="ARBA" id="ARBA00022747"/>
    </source>
</evidence>
<dbReference type="SUPFAM" id="SSF53335">
    <property type="entry name" value="S-adenosyl-L-methionine-dependent methyltransferases"/>
    <property type="match status" value="1"/>
</dbReference>
<dbReference type="GO" id="GO:0009307">
    <property type="term" value="P:DNA restriction-modification system"/>
    <property type="evidence" value="ECO:0007669"/>
    <property type="project" value="UniProtKB-KW"/>
</dbReference>
<evidence type="ECO:0000259" key="9">
    <source>
        <dbReference type="Pfam" id="PF01555"/>
    </source>
</evidence>
<feature type="domain" description="DNA methylase N-4/N-6" evidence="9">
    <location>
        <begin position="32"/>
        <end position="84"/>
    </location>
</feature>